<comment type="caution">
    <text evidence="17">The sequence shown here is derived from an EMBL/GenBank/DDBJ whole genome shotgun (WGS) entry which is preliminary data.</text>
</comment>
<keyword evidence="5" id="KW-0433">Leucine-rich repeat</keyword>
<evidence type="ECO:0000256" key="7">
    <source>
        <dbReference type="ARBA" id="ARBA00022729"/>
    </source>
</evidence>
<evidence type="ECO:0000259" key="16">
    <source>
        <dbReference type="Pfam" id="PF23598"/>
    </source>
</evidence>
<dbReference type="PANTHER" id="PTHR48056">
    <property type="entry name" value="LRR RECEPTOR-LIKE SERINE/THREONINE-PROTEIN KINASE-RELATED"/>
    <property type="match status" value="1"/>
</dbReference>
<dbReference type="Gene3D" id="3.80.10.10">
    <property type="entry name" value="Ribonuclease Inhibitor"/>
    <property type="match status" value="5"/>
</dbReference>
<keyword evidence="10 13" id="KW-0472">Membrane</keyword>
<evidence type="ECO:0000256" key="10">
    <source>
        <dbReference type="ARBA" id="ARBA00023136"/>
    </source>
</evidence>
<dbReference type="PRINTS" id="PR00019">
    <property type="entry name" value="LEURICHRPT"/>
</dbReference>
<dbReference type="GO" id="GO:0005886">
    <property type="term" value="C:plasma membrane"/>
    <property type="evidence" value="ECO:0007669"/>
    <property type="project" value="UniProtKB-SubCell"/>
</dbReference>
<dbReference type="InterPro" id="IPR001611">
    <property type="entry name" value="Leu-rich_rpt"/>
</dbReference>
<evidence type="ECO:0000256" key="14">
    <source>
        <dbReference type="SAM" id="SignalP"/>
    </source>
</evidence>
<comment type="subcellular location">
    <subcellularLocation>
        <location evidence="1">Cell membrane</location>
    </subcellularLocation>
    <subcellularLocation>
        <location evidence="2">Membrane</location>
        <topology evidence="2">Single-pass type I membrane protein</topology>
    </subcellularLocation>
</comment>
<dbReference type="STRING" id="157652.A0A371IDV0"/>
<feature type="signal peptide" evidence="14">
    <location>
        <begin position="1"/>
        <end position="22"/>
    </location>
</feature>
<evidence type="ECO:0000256" key="9">
    <source>
        <dbReference type="ARBA" id="ARBA00022989"/>
    </source>
</evidence>
<dbReference type="Pfam" id="PF13855">
    <property type="entry name" value="LRR_8"/>
    <property type="match status" value="2"/>
</dbReference>
<keyword evidence="7 14" id="KW-0732">Signal</keyword>
<dbReference type="Pfam" id="PF08263">
    <property type="entry name" value="LRRNT_2"/>
    <property type="match status" value="1"/>
</dbReference>
<dbReference type="Proteomes" id="UP000257109">
    <property type="component" value="Unassembled WGS sequence"/>
</dbReference>
<dbReference type="SUPFAM" id="SSF52058">
    <property type="entry name" value="L domain-like"/>
    <property type="match status" value="2"/>
</dbReference>
<dbReference type="Pfam" id="PF00560">
    <property type="entry name" value="LRR_1"/>
    <property type="match status" value="2"/>
</dbReference>
<comment type="similarity">
    <text evidence="3">Belongs to the RLP family.</text>
</comment>
<proteinExistence type="inferred from homology"/>
<evidence type="ECO:0000256" key="8">
    <source>
        <dbReference type="ARBA" id="ARBA00022737"/>
    </source>
</evidence>
<keyword evidence="8" id="KW-0677">Repeat</keyword>
<keyword evidence="9 13" id="KW-1133">Transmembrane helix</keyword>
<keyword evidence="6 13" id="KW-0812">Transmembrane</keyword>
<gene>
    <name evidence="17" type="primary">PSKR</name>
    <name evidence="17" type="ORF">CR513_01884</name>
</gene>
<evidence type="ECO:0000313" key="17">
    <source>
        <dbReference type="EMBL" id="RDY13229.1"/>
    </source>
</evidence>
<feature type="chain" id="PRO_5016621862" evidence="14">
    <location>
        <begin position="23"/>
        <end position="664"/>
    </location>
</feature>
<organism evidence="17 18">
    <name type="scientific">Mucuna pruriens</name>
    <name type="common">Velvet bean</name>
    <name type="synonym">Dolichos pruriens</name>
    <dbReference type="NCBI Taxonomy" id="157652"/>
    <lineage>
        <taxon>Eukaryota</taxon>
        <taxon>Viridiplantae</taxon>
        <taxon>Streptophyta</taxon>
        <taxon>Embryophyta</taxon>
        <taxon>Tracheophyta</taxon>
        <taxon>Spermatophyta</taxon>
        <taxon>Magnoliopsida</taxon>
        <taxon>eudicotyledons</taxon>
        <taxon>Gunneridae</taxon>
        <taxon>Pentapetalae</taxon>
        <taxon>rosids</taxon>
        <taxon>fabids</taxon>
        <taxon>Fabales</taxon>
        <taxon>Fabaceae</taxon>
        <taxon>Papilionoideae</taxon>
        <taxon>50 kb inversion clade</taxon>
        <taxon>NPAAA clade</taxon>
        <taxon>indigoferoid/millettioid clade</taxon>
        <taxon>Phaseoleae</taxon>
        <taxon>Mucuna</taxon>
    </lineage>
</organism>
<dbReference type="InterPro" id="IPR055414">
    <property type="entry name" value="LRR_R13L4/SHOC2-like"/>
</dbReference>
<evidence type="ECO:0000256" key="12">
    <source>
        <dbReference type="ARBA" id="ARBA00023180"/>
    </source>
</evidence>
<reference evidence="17" key="1">
    <citation type="submission" date="2018-05" db="EMBL/GenBank/DDBJ databases">
        <title>Draft genome of Mucuna pruriens seed.</title>
        <authorList>
            <person name="Nnadi N.E."/>
            <person name="Vos R."/>
            <person name="Hasami M.H."/>
            <person name="Devisetty U.K."/>
            <person name="Aguiy J.C."/>
        </authorList>
    </citation>
    <scope>NUCLEOTIDE SEQUENCE [LARGE SCALE GENOMIC DNA]</scope>
    <source>
        <strain evidence="17">JCA_2017</strain>
    </source>
</reference>
<dbReference type="AlphaFoldDB" id="A0A371IDV0"/>
<accession>A0A371IDV0</accession>
<dbReference type="FunFam" id="3.80.10.10:FF:000041">
    <property type="entry name" value="LRR receptor-like serine/threonine-protein kinase ERECTA"/>
    <property type="match status" value="1"/>
</dbReference>
<evidence type="ECO:0000259" key="15">
    <source>
        <dbReference type="Pfam" id="PF08263"/>
    </source>
</evidence>
<dbReference type="InterPro" id="IPR013210">
    <property type="entry name" value="LRR_N_plant-typ"/>
</dbReference>
<feature type="transmembrane region" description="Helical" evidence="13">
    <location>
        <begin position="636"/>
        <end position="658"/>
    </location>
</feature>
<evidence type="ECO:0000256" key="13">
    <source>
        <dbReference type="SAM" id="Phobius"/>
    </source>
</evidence>
<dbReference type="SMART" id="SM00369">
    <property type="entry name" value="LRR_TYP"/>
    <property type="match status" value="8"/>
</dbReference>
<evidence type="ECO:0000256" key="2">
    <source>
        <dbReference type="ARBA" id="ARBA00004479"/>
    </source>
</evidence>
<sequence length="664" mass="73226">MGFHSFLWYVILIPYISFGTSTHESQNITISPNDLEALTGFSSCLESAIPYWNSSTSPDYCTWSGVTCVGTRVVSLELGSTRLTGKICESLTGLDQLRVLNLSHNFFTGSLPDNLFHLQNLEVMDLSNNYFEGSITASVCSSFSLLRVLKLSSNFFSGEIPGNLGNCSSLQHLSINRNDLSGSLPESIFQLQYLSVLYVQDNKVSGPLSEGLGKLSNLVEFDISNNELSGILPNIFGSLTRLKVFSAGSNRLTGQLPASLVNSPSLQILIMNNNSLGGSINLNCSAMKNLTTIVLGLNQFHCLVPSSLSNCLRLEVIGFGQNRFNCGEIPVNFKNLQSLTQLSLANTGLHNLPSTLEILSQCRNLSTLGLSTNFHNEEMPQPQGKNLEFSNLKVFVLANGQMKGSFPKWLSGCKKLEMLDLSWNHLTGSIPSWIGQFNNLYYLDLSNNSFTGYIPQSLAIVLSLQFRNLSLEGTIFAFPFYVNGDLINAYKKVSSFRPSLLLSYNKLEGPIWAGFGNLKGLHVMDLKHNSLSGPIPWQLSGMAMLEILDLSHNKLSGEIPQSLIELSFLSSLDVSYNELHGEIPTKGQFDTFPSTSFEGNKGLYYRYHTSGFMPSPPDETRVPHHHQKLEIIGLQFWFGAVAAFLITIAVCFASGWVFSHTDNR</sequence>
<evidence type="ECO:0000256" key="1">
    <source>
        <dbReference type="ARBA" id="ARBA00004236"/>
    </source>
</evidence>
<evidence type="ECO:0000256" key="11">
    <source>
        <dbReference type="ARBA" id="ARBA00023170"/>
    </source>
</evidence>
<dbReference type="PANTHER" id="PTHR48056:SF26">
    <property type="entry name" value="MDIS1-INTERACTING RECEPTOR LIKE KINASE 1"/>
    <property type="match status" value="1"/>
</dbReference>
<evidence type="ECO:0000256" key="5">
    <source>
        <dbReference type="ARBA" id="ARBA00022614"/>
    </source>
</evidence>
<dbReference type="InterPro" id="IPR032675">
    <property type="entry name" value="LRR_dom_sf"/>
</dbReference>
<keyword evidence="4" id="KW-1003">Cell membrane</keyword>
<feature type="domain" description="Leucine-rich repeat-containing N-terminal plant-type" evidence="15">
    <location>
        <begin position="32"/>
        <end position="68"/>
    </location>
</feature>
<keyword evidence="18" id="KW-1185">Reference proteome</keyword>
<name>A0A371IDV0_MUCPR</name>
<dbReference type="OrthoDB" id="676979at2759"/>
<dbReference type="InterPro" id="IPR003591">
    <property type="entry name" value="Leu-rich_rpt_typical-subtyp"/>
</dbReference>
<dbReference type="InterPro" id="IPR050647">
    <property type="entry name" value="Plant_LRR-RLKs"/>
</dbReference>
<feature type="domain" description="Disease resistance R13L4/SHOC-2-like LRR" evidence="16">
    <location>
        <begin position="138"/>
        <end position="247"/>
    </location>
</feature>
<dbReference type="FunFam" id="3.80.10.10:FF:000213">
    <property type="entry name" value="Tyrosine-sulfated glycopeptide receptor 1"/>
    <property type="match status" value="1"/>
</dbReference>
<evidence type="ECO:0000313" key="18">
    <source>
        <dbReference type="Proteomes" id="UP000257109"/>
    </source>
</evidence>
<dbReference type="EMBL" id="QJKJ01000314">
    <property type="protein sequence ID" value="RDY13229.1"/>
    <property type="molecule type" value="Genomic_DNA"/>
</dbReference>
<protein>
    <submittedName>
        <fullName evidence="17">Phytosulfokine receptor 1</fullName>
    </submittedName>
</protein>
<dbReference type="GO" id="GO:0033612">
    <property type="term" value="F:receptor serine/threonine kinase binding"/>
    <property type="evidence" value="ECO:0007669"/>
    <property type="project" value="TreeGrafter"/>
</dbReference>
<feature type="non-terminal residue" evidence="17">
    <location>
        <position position="1"/>
    </location>
</feature>
<keyword evidence="12" id="KW-0325">Glycoprotein</keyword>
<keyword evidence="11 17" id="KW-0675">Receptor</keyword>
<evidence type="ECO:0000256" key="3">
    <source>
        <dbReference type="ARBA" id="ARBA00009592"/>
    </source>
</evidence>
<dbReference type="Pfam" id="PF23598">
    <property type="entry name" value="LRR_14"/>
    <property type="match status" value="1"/>
</dbReference>
<evidence type="ECO:0000256" key="4">
    <source>
        <dbReference type="ARBA" id="ARBA00022475"/>
    </source>
</evidence>
<dbReference type="FunFam" id="3.80.10.10:FF:000275">
    <property type="entry name" value="Leucine-rich repeat receptor-like protein kinase"/>
    <property type="match status" value="1"/>
</dbReference>
<evidence type="ECO:0000256" key="6">
    <source>
        <dbReference type="ARBA" id="ARBA00022692"/>
    </source>
</evidence>